<dbReference type="AlphaFoldDB" id="A0A087TAX6"/>
<dbReference type="OrthoDB" id="7613954at2759"/>
<feature type="compositionally biased region" description="Polar residues" evidence="1">
    <location>
        <begin position="1"/>
        <end position="10"/>
    </location>
</feature>
<feature type="compositionally biased region" description="Polar residues" evidence="1">
    <location>
        <begin position="18"/>
        <end position="30"/>
    </location>
</feature>
<evidence type="ECO:0000256" key="1">
    <source>
        <dbReference type="SAM" id="MobiDB-lite"/>
    </source>
</evidence>
<reference evidence="2 3" key="1">
    <citation type="submission" date="2013-11" db="EMBL/GenBank/DDBJ databases">
        <title>Genome sequencing of Stegodyphus mimosarum.</title>
        <authorList>
            <person name="Bechsgaard J."/>
        </authorList>
    </citation>
    <scope>NUCLEOTIDE SEQUENCE [LARGE SCALE GENOMIC DNA]</scope>
</reference>
<protein>
    <recommendedName>
        <fullName evidence="4">PiggyBac transposable element-derived protein domain-containing protein</fullName>
    </recommendedName>
</protein>
<evidence type="ECO:0000313" key="2">
    <source>
        <dbReference type="EMBL" id="KFM62265.1"/>
    </source>
</evidence>
<feature type="non-terminal residue" evidence="2">
    <location>
        <position position="89"/>
    </location>
</feature>
<name>A0A087TAX6_STEMI</name>
<sequence>MSYLKTTSDQLRGDFRQKQPSTASTSHSTSEVIRLNGKLHVILMGQKKDCKVCSQRTSGQRRQTVYYSDTCPDKPRMHIGDCFIKYHKK</sequence>
<keyword evidence="3" id="KW-1185">Reference proteome</keyword>
<proteinExistence type="predicted"/>
<organism evidence="2 3">
    <name type="scientific">Stegodyphus mimosarum</name>
    <name type="common">African social velvet spider</name>
    <dbReference type="NCBI Taxonomy" id="407821"/>
    <lineage>
        <taxon>Eukaryota</taxon>
        <taxon>Metazoa</taxon>
        <taxon>Ecdysozoa</taxon>
        <taxon>Arthropoda</taxon>
        <taxon>Chelicerata</taxon>
        <taxon>Arachnida</taxon>
        <taxon>Araneae</taxon>
        <taxon>Araneomorphae</taxon>
        <taxon>Entelegynae</taxon>
        <taxon>Eresoidea</taxon>
        <taxon>Eresidae</taxon>
        <taxon>Stegodyphus</taxon>
    </lineage>
</organism>
<dbReference type="EMBL" id="KK114362">
    <property type="protein sequence ID" value="KFM62265.1"/>
    <property type="molecule type" value="Genomic_DNA"/>
</dbReference>
<accession>A0A087TAX6</accession>
<evidence type="ECO:0000313" key="3">
    <source>
        <dbReference type="Proteomes" id="UP000054359"/>
    </source>
</evidence>
<gene>
    <name evidence="2" type="ORF">X975_25777</name>
</gene>
<feature type="region of interest" description="Disordered" evidence="1">
    <location>
        <begin position="1"/>
        <end position="30"/>
    </location>
</feature>
<evidence type="ECO:0008006" key="4">
    <source>
        <dbReference type="Google" id="ProtNLM"/>
    </source>
</evidence>
<dbReference type="Proteomes" id="UP000054359">
    <property type="component" value="Unassembled WGS sequence"/>
</dbReference>